<comment type="similarity">
    <text evidence="1">Belongs to the serpin family.</text>
</comment>
<dbReference type="GO" id="GO:0005615">
    <property type="term" value="C:extracellular space"/>
    <property type="evidence" value="ECO:0007669"/>
    <property type="project" value="InterPro"/>
</dbReference>
<dbReference type="Gene3D" id="3.30.497.10">
    <property type="entry name" value="Antithrombin, subunit I, domain 2"/>
    <property type="match status" value="1"/>
</dbReference>
<dbReference type="Pfam" id="PF00079">
    <property type="entry name" value="Serpin"/>
    <property type="match status" value="1"/>
</dbReference>
<dbReference type="PANTHER" id="PTHR11461">
    <property type="entry name" value="SERINE PROTEASE INHIBITOR, SERPIN"/>
    <property type="match status" value="1"/>
</dbReference>
<organism evidence="3 4">
    <name type="scientific">Methanolobus vulcani</name>
    <dbReference type="NCBI Taxonomy" id="38026"/>
    <lineage>
        <taxon>Archaea</taxon>
        <taxon>Methanobacteriati</taxon>
        <taxon>Methanobacteriota</taxon>
        <taxon>Stenosarchaea group</taxon>
        <taxon>Methanomicrobia</taxon>
        <taxon>Methanosarcinales</taxon>
        <taxon>Methanosarcinaceae</taxon>
        <taxon>Methanolobus</taxon>
    </lineage>
</organism>
<evidence type="ECO:0000259" key="2">
    <source>
        <dbReference type="SMART" id="SM00093"/>
    </source>
</evidence>
<evidence type="ECO:0000313" key="4">
    <source>
        <dbReference type="Proteomes" id="UP000319335"/>
    </source>
</evidence>
<dbReference type="EMBL" id="VIAQ01000019">
    <property type="protein sequence ID" value="TQD23991.1"/>
    <property type="molecule type" value="Genomic_DNA"/>
</dbReference>
<dbReference type="InterPro" id="IPR000215">
    <property type="entry name" value="Serpin_fam"/>
</dbReference>
<dbReference type="OrthoDB" id="371710at2157"/>
<dbReference type="Proteomes" id="UP000319335">
    <property type="component" value="Unassembled WGS sequence"/>
</dbReference>
<dbReference type="InterPro" id="IPR042185">
    <property type="entry name" value="Serpin_sf_2"/>
</dbReference>
<dbReference type="GO" id="GO:0004867">
    <property type="term" value="F:serine-type endopeptidase inhibitor activity"/>
    <property type="evidence" value="ECO:0007669"/>
    <property type="project" value="InterPro"/>
</dbReference>
<dbReference type="PANTHER" id="PTHR11461:SF211">
    <property type="entry name" value="GH10112P-RELATED"/>
    <property type="match status" value="1"/>
</dbReference>
<dbReference type="InterPro" id="IPR023796">
    <property type="entry name" value="Serpin_dom"/>
</dbReference>
<dbReference type="SMART" id="SM00093">
    <property type="entry name" value="SERPIN"/>
    <property type="match status" value="1"/>
</dbReference>
<dbReference type="SUPFAM" id="SSF56574">
    <property type="entry name" value="Serpins"/>
    <property type="match status" value="1"/>
</dbReference>
<protein>
    <submittedName>
        <fullName evidence="3">Serpin family protein</fullName>
    </submittedName>
</protein>
<gene>
    <name evidence="3" type="ORF">FKV42_12395</name>
</gene>
<keyword evidence="4" id="KW-1185">Reference proteome</keyword>
<dbReference type="CDD" id="cd19591">
    <property type="entry name" value="serpin_like"/>
    <property type="match status" value="1"/>
</dbReference>
<evidence type="ECO:0000256" key="1">
    <source>
        <dbReference type="RuleBase" id="RU000411"/>
    </source>
</evidence>
<dbReference type="PROSITE" id="PS00284">
    <property type="entry name" value="SERPIN"/>
    <property type="match status" value="1"/>
</dbReference>
<sequence>MNQGWNKYVYVSLFSVVLVLCVGCISSQDNSTEQIELNGTEISSSTIIENRLTNSSDDYDIASANNAFAFDMYNTIETKDKNVFFSPYSISTAMAICYEGAQDSTKEQIKNVFNYPFNDSVLETSSKELMDTINSDESNVNTANALWVQKEFPFNTQFVLNSKTYYNANVTNLDFGESEKSANIINEWIKEKTNGKIDNMIDSINENTTMIVTNTIYFKGEWVDEFDEQDNQKEPFYSSNRNTFSVETMYNVRFYNYAENEKDQIIELPYIGNLSMYIILPKENNNSDYSNNFSYVDYNNLKSAMNSENLVKLWLPKFTFDTKYELSGSLSNMGMVDAFGPSANFSGMYDINMSSENYSLSLEKIIHQTSIDVQEKGTEAAAATGIDATTSRAPGQSEIIEFKANHPFMFLIEDNRNGCIVFMGKLEKPVEQ</sequence>
<name>A0A7Z8KLY4_9EURY</name>
<feature type="domain" description="Serpin" evidence="2">
    <location>
        <begin position="70"/>
        <end position="429"/>
    </location>
</feature>
<reference evidence="3 4" key="1">
    <citation type="submission" date="2019-06" db="EMBL/GenBank/DDBJ databases">
        <title>Draft genome sequence of Methanolobus vulcani B1d.</title>
        <authorList>
            <person name="Creighbaum A.J."/>
            <person name="Ticak T."/>
            <person name="Hariraju D."/>
            <person name="Arivett B.A."/>
            <person name="Ferguson D.J.Jr."/>
        </authorList>
    </citation>
    <scope>NUCLEOTIDE SEQUENCE [LARGE SCALE GENOMIC DNA]</scope>
    <source>
        <strain evidence="3 4">B1d</strain>
    </source>
</reference>
<evidence type="ECO:0000313" key="3">
    <source>
        <dbReference type="EMBL" id="TQD23991.1"/>
    </source>
</evidence>
<comment type="caution">
    <text evidence="3">The sequence shown here is derived from an EMBL/GenBank/DDBJ whole genome shotgun (WGS) entry which is preliminary data.</text>
</comment>
<dbReference type="InterPro" id="IPR042178">
    <property type="entry name" value="Serpin_sf_1"/>
</dbReference>
<dbReference type="AlphaFoldDB" id="A0A7Z8KLY4"/>
<dbReference type="InterPro" id="IPR036186">
    <property type="entry name" value="Serpin_sf"/>
</dbReference>
<dbReference type="InterPro" id="IPR023795">
    <property type="entry name" value="Serpin_CS"/>
</dbReference>
<dbReference type="RefSeq" id="WP_154810617.1">
    <property type="nucleotide sequence ID" value="NZ_VIAQ01000019.1"/>
</dbReference>
<accession>A0A7Z8KLY4</accession>
<dbReference type="Gene3D" id="2.30.39.10">
    <property type="entry name" value="Alpha-1-antitrypsin, domain 1"/>
    <property type="match status" value="1"/>
</dbReference>
<proteinExistence type="inferred from homology"/>